<evidence type="ECO:0000256" key="2">
    <source>
        <dbReference type="ARBA" id="ARBA00005153"/>
    </source>
</evidence>
<dbReference type="STRING" id="1390249.BHU72_06245"/>
<feature type="active site" evidence="9">
    <location>
        <position position="181"/>
    </location>
</feature>
<keyword evidence="4 9" id="KW-0547">Nucleotide-binding</keyword>
<comment type="catalytic activity">
    <reaction evidence="9">
        <text>XMP + L-glutamine + ATP + H2O = GMP + L-glutamate + AMP + diphosphate + 2 H(+)</text>
        <dbReference type="Rhea" id="RHEA:11680"/>
        <dbReference type="ChEBI" id="CHEBI:15377"/>
        <dbReference type="ChEBI" id="CHEBI:15378"/>
        <dbReference type="ChEBI" id="CHEBI:29985"/>
        <dbReference type="ChEBI" id="CHEBI:30616"/>
        <dbReference type="ChEBI" id="CHEBI:33019"/>
        <dbReference type="ChEBI" id="CHEBI:57464"/>
        <dbReference type="ChEBI" id="CHEBI:58115"/>
        <dbReference type="ChEBI" id="CHEBI:58359"/>
        <dbReference type="ChEBI" id="CHEBI:456215"/>
        <dbReference type="EC" id="6.3.5.2"/>
    </reaction>
</comment>
<gene>
    <name evidence="9" type="primary">guaA</name>
    <name evidence="12" type="ORF">BHU72_06245</name>
</gene>
<comment type="pathway">
    <text evidence="2 9">Purine metabolism; GMP biosynthesis; GMP from XMP (L-Gln route): step 1/1.</text>
</comment>
<dbReference type="UniPathway" id="UPA00189">
    <property type="reaction ID" value="UER00296"/>
</dbReference>
<dbReference type="CDD" id="cd01997">
    <property type="entry name" value="GMP_synthase_C"/>
    <property type="match status" value="1"/>
</dbReference>
<keyword evidence="7 9" id="KW-0067">ATP-binding</keyword>
<dbReference type="InterPro" id="IPR025777">
    <property type="entry name" value="GMPS_ATP_PPase_dom"/>
</dbReference>
<dbReference type="OrthoDB" id="9802219at2"/>
<dbReference type="EMBL" id="MJAT01000033">
    <property type="protein sequence ID" value="OEH85253.1"/>
    <property type="molecule type" value="Genomic_DNA"/>
</dbReference>
<evidence type="ECO:0000256" key="5">
    <source>
        <dbReference type="ARBA" id="ARBA00022749"/>
    </source>
</evidence>
<keyword evidence="3 9" id="KW-0436">Ligase</keyword>
<feature type="active site" evidence="9">
    <location>
        <position position="179"/>
    </location>
</feature>
<dbReference type="GO" id="GO:0005829">
    <property type="term" value="C:cytosol"/>
    <property type="evidence" value="ECO:0007669"/>
    <property type="project" value="TreeGrafter"/>
</dbReference>
<dbReference type="InterPro" id="IPR022310">
    <property type="entry name" value="NAD/GMP_synthase"/>
</dbReference>
<dbReference type="Proteomes" id="UP000095255">
    <property type="component" value="Unassembled WGS sequence"/>
</dbReference>
<dbReference type="InterPro" id="IPR014729">
    <property type="entry name" value="Rossmann-like_a/b/a_fold"/>
</dbReference>
<feature type="binding site" evidence="10">
    <location>
        <begin position="233"/>
        <end position="239"/>
    </location>
    <ligand>
        <name>ATP</name>
        <dbReference type="ChEBI" id="CHEBI:30616"/>
    </ligand>
</feature>
<dbReference type="FunFam" id="3.40.50.880:FF:000001">
    <property type="entry name" value="GMP synthase [glutamine-hydrolyzing]"/>
    <property type="match status" value="1"/>
</dbReference>
<evidence type="ECO:0000259" key="11">
    <source>
        <dbReference type="PROSITE" id="PS51553"/>
    </source>
</evidence>
<reference evidence="12 13" key="1">
    <citation type="submission" date="2016-09" db="EMBL/GenBank/DDBJ databases">
        <title>Desulfuribacillus arsenicus sp. nov., an obligately anaerobic, dissimilatory arsenic- and antimonate-reducing bacterium isolated from anoxic sediments.</title>
        <authorList>
            <person name="Abin C.A."/>
            <person name="Hollibaugh J.T."/>
        </authorList>
    </citation>
    <scope>NUCLEOTIDE SEQUENCE [LARGE SCALE GENOMIC DNA]</scope>
    <source>
        <strain evidence="12 13">MLFW-2</strain>
    </source>
</reference>
<dbReference type="FunFam" id="3.30.300.10:FF:000002">
    <property type="entry name" value="GMP synthase [glutamine-hydrolyzing]"/>
    <property type="match status" value="1"/>
</dbReference>
<sequence>MLRSVRYVQKPEQKVIVLDFGGQYNQLIARRIRELGVYSELMSHKITIDKIKELNPKGIIFSGGPNSVYSENAPKVDTEIYELGIPILGICYGMQMMSYHFDGKVERANVREYGKATIQVKNDKSLLYRNLPAEQQVWMSHSDLVIEPPTGFAVDASTDHAPVAAMSHIDKKFYAVQFHPEVLHSIHGNDMLKNFITEVCGCELNWTASNFVEMSIDDIKQKAGNKKVLLGLSGGVDSSVAAVLTHRAVGDNLTCIFVDHGLLRKNEAEQVMETFKEGFHMNIILVDAKERFMSKLQGVSDPETKRKIIGEEFIRVFEEESKKLGQFDYLVQGTLYTDIVESGTDTATTIKSHHNVGGLPEDIDFQIIEPLNTLFKDEVRRVGEELGLPDTIVWRHPFPGPGLAIRAIGEVTEEKLHILRESDAILEQEVRKAGLYREVWQMFTVVPNVRSVGVMGDERTYNHAVAIRAVTSTDGMTADWAHLPYELLQKLSTRMINEIPEVNRVVYDITSKPPATIEWE</sequence>
<evidence type="ECO:0000256" key="4">
    <source>
        <dbReference type="ARBA" id="ARBA00022741"/>
    </source>
</evidence>
<evidence type="ECO:0000313" key="12">
    <source>
        <dbReference type="EMBL" id="OEH85253.1"/>
    </source>
</evidence>
<dbReference type="HAMAP" id="MF_00344">
    <property type="entry name" value="GMP_synthase"/>
    <property type="match status" value="1"/>
</dbReference>
<evidence type="ECO:0000256" key="9">
    <source>
        <dbReference type="HAMAP-Rule" id="MF_00344"/>
    </source>
</evidence>
<dbReference type="InterPro" id="IPR001674">
    <property type="entry name" value="GMP_synth_C"/>
</dbReference>
<dbReference type="NCBIfam" id="TIGR00884">
    <property type="entry name" value="guaA_Cterm"/>
    <property type="match status" value="1"/>
</dbReference>
<name>A0A1E5L5H8_9FIRM</name>
<dbReference type="PRINTS" id="PR00097">
    <property type="entry name" value="ANTSNTHASEII"/>
</dbReference>
<organism evidence="12 13">
    <name type="scientific">Desulfuribacillus stibiiarsenatis</name>
    <dbReference type="NCBI Taxonomy" id="1390249"/>
    <lineage>
        <taxon>Bacteria</taxon>
        <taxon>Bacillati</taxon>
        <taxon>Bacillota</taxon>
        <taxon>Desulfuribacillia</taxon>
        <taxon>Desulfuribacillales</taxon>
        <taxon>Desulfuribacillaceae</taxon>
        <taxon>Desulfuribacillus</taxon>
    </lineage>
</organism>
<dbReference type="GO" id="GO:0003921">
    <property type="term" value="F:GMP synthase activity"/>
    <property type="evidence" value="ECO:0007669"/>
    <property type="project" value="InterPro"/>
</dbReference>
<dbReference type="AlphaFoldDB" id="A0A1E5L5H8"/>
<dbReference type="Pfam" id="PF00958">
    <property type="entry name" value="GMP_synt_C"/>
    <property type="match status" value="1"/>
</dbReference>
<dbReference type="InterPro" id="IPR017926">
    <property type="entry name" value="GATASE"/>
</dbReference>
<dbReference type="Gene3D" id="3.40.50.620">
    <property type="entry name" value="HUPs"/>
    <property type="match status" value="1"/>
</dbReference>
<dbReference type="PRINTS" id="PR00096">
    <property type="entry name" value="GATASE"/>
</dbReference>
<evidence type="ECO:0000256" key="6">
    <source>
        <dbReference type="ARBA" id="ARBA00022755"/>
    </source>
</evidence>
<dbReference type="Pfam" id="PF02540">
    <property type="entry name" value="NAD_synthase"/>
    <property type="match status" value="1"/>
</dbReference>
<dbReference type="SUPFAM" id="SSF54810">
    <property type="entry name" value="GMP synthetase C-terminal dimerisation domain"/>
    <property type="match status" value="1"/>
</dbReference>
<comment type="function">
    <text evidence="1 9">Catalyzes the synthesis of GMP from XMP.</text>
</comment>
<dbReference type="InterPro" id="IPR029062">
    <property type="entry name" value="Class_I_gatase-like"/>
</dbReference>
<evidence type="ECO:0000256" key="8">
    <source>
        <dbReference type="ARBA" id="ARBA00022962"/>
    </source>
</evidence>
<dbReference type="PROSITE" id="PS51273">
    <property type="entry name" value="GATASE_TYPE_1"/>
    <property type="match status" value="1"/>
</dbReference>
<keyword evidence="13" id="KW-1185">Reference proteome</keyword>
<proteinExistence type="inferred from homology"/>
<keyword evidence="6 9" id="KW-0658">Purine biosynthesis</keyword>
<evidence type="ECO:0000256" key="7">
    <source>
        <dbReference type="ARBA" id="ARBA00022840"/>
    </source>
</evidence>
<keyword evidence="5 9" id="KW-0332">GMP biosynthesis</keyword>
<dbReference type="GO" id="GO:0005524">
    <property type="term" value="F:ATP binding"/>
    <property type="evidence" value="ECO:0007669"/>
    <property type="project" value="UniProtKB-UniRule"/>
</dbReference>
<dbReference type="PRINTS" id="PR00099">
    <property type="entry name" value="CPSGATASE"/>
</dbReference>
<feature type="active site" description="Nucleophile" evidence="9">
    <location>
        <position position="91"/>
    </location>
</feature>
<evidence type="ECO:0000256" key="10">
    <source>
        <dbReference type="PROSITE-ProRule" id="PRU00886"/>
    </source>
</evidence>
<dbReference type="NCBIfam" id="NF000848">
    <property type="entry name" value="PRK00074.1"/>
    <property type="match status" value="1"/>
</dbReference>
<dbReference type="InterPro" id="IPR022955">
    <property type="entry name" value="GMP_synthase"/>
</dbReference>
<dbReference type="SUPFAM" id="SSF52317">
    <property type="entry name" value="Class I glutamine amidotransferase-like"/>
    <property type="match status" value="1"/>
</dbReference>
<dbReference type="FunFam" id="3.40.50.620:FF:000001">
    <property type="entry name" value="GMP synthase [glutamine-hydrolyzing]"/>
    <property type="match status" value="1"/>
</dbReference>
<accession>A0A1E5L5H8</accession>
<dbReference type="PROSITE" id="PS51553">
    <property type="entry name" value="GMPS_ATP_PPASE"/>
    <property type="match status" value="1"/>
</dbReference>
<dbReference type="PANTHER" id="PTHR11922:SF2">
    <property type="entry name" value="GMP SYNTHASE [GLUTAMINE-HYDROLYZING]"/>
    <property type="match status" value="1"/>
</dbReference>
<dbReference type="Gene3D" id="3.40.50.880">
    <property type="match status" value="1"/>
</dbReference>
<feature type="domain" description="GMPS ATP-PPase" evidence="11">
    <location>
        <begin position="206"/>
        <end position="395"/>
    </location>
</feature>
<keyword evidence="8 9" id="KW-0315">Glutamine amidotransferase</keyword>
<protein>
    <recommendedName>
        <fullName evidence="9">GMP synthase [glutamine-hydrolyzing]</fullName>
        <ecNumber evidence="9">6.3.5.2</ecNumber>
    </recommendedName>
    <alternativeName>
        <fullName evidence="9">GMP synthetase</fullName>
    </alternativeName>
    <alternativeName>
        <fullName evidence="9">Glutamine amidotransferase</fullName>
    </alternativeName>
</protein>
<dbReference type="InterPro" id="IPR004739">
    <property type="entry name" value="GMP_synth_GATase"/>
</dbReference>
<dbReference type="CDD" id="cd01742">
    <property type="entry name" value="GATase1_GMP_Synthase"/>
    <property type="match status" value="1"/>
</dbReference>
<comment type="subunit">
    <text evidence="9">Homodimer.</text>
</comment>
<dbReference type="EC" id="6.3.5.2" evidence="9"/>
<dbReference type="SUPFAM" id="SSF52402">
    <property type="entry name" value="Adenine nucleotide alpha hydrolases-like"/>
    <property type="match status" value="1"/>
</dbReference>
<evidence type="ECO:0000256" key="1">
    <source>
        <dbReference type="ARBA" id="ARBA00002332"/>
    </source>
</evidence>
<dbReference type="NCBIfam" id="TIGR00888">
    <property type="entry name" value="guaA_Nterm"/>
    <property type="match status" value="1"/>
</dbReference>
<dbReference type="Gene3D" id="3.30.300.10">
    <property type="match status" value="1"/>
</dbReference>
<evidence type="ECO:0000256" key="3">
    <source>
        <dbReference type="ARBA" id="ARBA00022598"/>
    </source>
</evidence>
<comment type="caution">
    <text evidence="12">The sequence shown here is derived from an EMBL/GenBank/DDBJ whole genome shotgun (WGS) entry which is preliminary data.</text>
</comment>
<evidence type="ECO:0000313" key="13">
    <source>
        <dbReference type="Proteomes" id="UP000095255"/>
    </source>
</evidence>
<dbReference type="PANTHER" id="PTHR11922">
    <property type="entry name" value="GMP SYNTHASE-RELATED"/>
    <property type="match status" value="1"/>
</dbReference>
<dbReference type="Pfam" id="PF00117">
    <property type="entry name" value="GATase"/>
    <property type="match status" value="1"/>
</dbReference>